<proteinExistence type="predicted"/>
<protein>
    <submittedName>
        <fullName evidence="1">Uncharacterized protein</fullName>
    </submittedName>
</protein>
<evidence type="ECO:0000313" key="1">
    <source>
        <dbReference type="EMBL" id="CAB4241322.1"/>
    </source>
</evidence>
<dbReference type="EMBL" id="LR797821">
    <property type="protein sequence ID" value="CAB4241322.1"/>
    <property type="molecule type" value="Genomic_DNA"/>
</dbReference>
<name>A0A6J5T982_9CAUD</name>
<accession>A0A6J5T982</accession>
<gene>
    <name evidence="1" type="ORF">UFOVP60_15</name>
</gene>
<organism evidence="1">
    <name type="scientific">uncultured Caudovirales phage</name>
    <dbReference type="NCBI Taxonomy" id="2100421"/>
    <lineage>
        <taxon>Viruses</taxon>
        <taxon>Duplodnaviria</taxon>
        <taxon>Heunggongvirae</taxon>
        <taxon>Uroviricota</taxon>
        <taxon>Caudoviricetes</taxon>
        <taxon>Peduoviridae</taxon>
        <taxon>Maltschvirus</taxon>
        <taxon>Maltschvirus maltsch</taxon>
    </lineage>
</organism>
<reference evidence="1" key="1">
    <citation type="submission" date="2020-05" db="EMBL/GenBank/DDBJ databases">
        <authorList>
            <person name="Chiriac C."/>
            <person name="Salcher M."/>
            <person name="Ghai R."/>
            <person name="Kavagutti S V."/>
        </authorList>
    </citation>
    <scope>NUCLEOTIDE SEQUENCE</scope>
</reference>
<sequence length="130" mass="12944">MSLKALNPDNELQSLRVTAAGALVVEGGLGGGGATGDASAANQATQIAAQGVTNTHLAALATEATPMAAIVDETVSGTTYVCKAAVGSAASAAAWRVQRITVSYGVTTIKYAGTGAFDQIADNRTSLVFN</sequence>